<dbReference type="CDD" id="cd02440">
    <property type="entry name" value="AdoMet_MTases"/>
    <property type="match status" value="1"/>
</dbReference>
<dbReference type="GO" id="GO:0008757">
    <property type="term" value="F:S-adenosylmethionine-dependent methyltransferase activity"/>
    <property type="evidence" value="ECO:0007669"/>
    <property type="project" value="InterPro"/>
</dbReference>
<dbReference type="Pfam" id="PF08241">
    <property type="entry name" value="Methyltransf_11"/>
    <property type="match status" value="1"/>
</dbReference>
<proteinExistence type="predicted"/>
<evidence type="ECO:0000313" key="2">
    <source>
        <dbReference type="EMBL" id="CAD9669879.1"/>
    </source>
</evidence>
<evidence type="ECO:0000259" key="1">
    <source>
        <dbReference type="Pfam" id="PF08241"/>
    </source>
</evidence>
<feature type="domain" description="Methyltransferase type 11" evidence="1">
    <location>
        <begin position="8"/>
        <end position="87"/>
    </location>
</feature>
<accession>A0A7S2W6S2</accession>
<protein>
    <recommendedName>
        <fullName evidence="1">Methyltransferase type 11 domain-containing protein</fullName>
    </recommendedName>
</protein>
<dbReference type="InterPro" id="IPR029063">
    <property type="entry name" value="SAM-dependent_MTases_sf"/>
</dbReference>
<organism evidence="2">
    <name type="scientific">Rhizochromulina marina</name>
    <dbReference type="NCBI Taxonomy" id="1034831"/>
    <lineage>
        <taxon>Eukaryota</taxon>
        <taxon>Sar</taxon>
        <taxon>Stramenopiles</taxon>
        <taxon>Ochrophyta</taxon>
        <taxon>Dictyochophyceae</taxon>
        <taxon>Rhizochromulinales</taxon>
        <taxon>Rhizochromulina</taxon>
    </lineage>
</organism>
<gene>
    <name evidence="2" type="ORF">RMAR1173_LOCUS4136</name>
</gene>
<dbReference type="Gene3D" id="3.40.50.150">
    <property type="entry name" value="Vaccinia Virus protein VP39"/>
    <property type="match status" value="1"/>
</dbReference>
<dbReference type="SUPFAM" id="SSF53335">
    <property type="entry name" value="S-adenosyl-L-methionine-dependent methyltransferases"/>
    <property type="match status" value="1"/>
</dbReference>
<sequence length="165" mass="18411">MADHRVGKAFRHLAGRLEGIDLSPKMLDRAKARGVYDELHTGDFETILPTLSHPVDLLLFADVLIYFDDLSSVIRVSSEKLAPGGIVGFTLELPTTQEQNSLDRIPGGWKWRLGASGRNAHNPKYVHELAEKQGFRVAESKTLPKLRREAGETIPGTLMILEKER</sequence>
<reference evidence="2" key="1">
    <citation type="submission" date="2021-01" db="EMBL/GenBank/DDBJ databases">
        <authorList>
            <person name="Corre E."/>
            <person name="Pelletier E."/>
            <person name="Niang G."/>
            <person name="Scheremetjew M."/>
            <person name="Finn R."/>
            <person name="Kale V."/>
            <person name="Holt S."/>
            <person name="Cochrane G."/>
            <person name="Meng A."/>
            <person name="Brown T."/>
            <person name="Cohen L."/>
        </authorList>
    </citation>
    <scope>NUCLEOTIDE SEQUENCE</scope>
    <source>
        <strain evidence="2">CCMP1243</strain>
    </source>
</reference>
<name>A0A7S2W6S2_9STRA</name>
<dbReference type="EMBL" id="HBHJ01006310">
    <property type="protein sequence ID" value="CAD9669879.1"/>
    <property type="molecule type" value="Transcribed_RNA"/>
</dbReference>
<dbReference type="AlphaFoldDB" id="A0A7S2W6S2"/>
<dbReference type="InterPro" id="IPR013216">
    <property type="entry name" value="Methyltransf_11"/>
</dbReference>